<sequence length="173" mass="18860">VDSGQPTTSFGSTPSRGTPALSMSLPRERFPDLIKSGRKSSRSDDADSILPSLCLRRPPAPLAKSFSPRRRRHPLSPAKILCPVMAMAQRSVSTSGEIDYPSRLISPQTNSNGLAVTFPVLRARLARSSSSSTTTTYLMPRLALMMLLQIHGPERLFLILQLIRLGPLPPLSN</sequence>
<evidence type="ECO:0000313" key="2">
    <source>
        <dbReference type="EnsemblPlants" id="AET5Gv20288300.2"/>
    </source>
</evidence>
<dbReference type="AlphaFoldDB" id="A0A453K5D5"/>
<evidence type="ECO:0000256" key="1">
    <source>
        <dbReference type="SAM" id="MobiDB-lite"/>
    </source>
</evidence>
<feature type="region of interest" description="Disordered" evidence="1">
    <location>
        <begin position="1"/>
        <end position="52"/>
    </location>
</feature>
<protein>
    <submittedName>
        <fullName evidence="2">Uncharacterized protein</fullName>
    </submittedName>
</protein>
<dbReference type="Gramene" id="AET5Gv20288300.3">
    <property type="protein sequence ID" value="AET5Gv20288300.3"/>
    <property type="gene ID" value="AET5Gv20288300"/>
</dbReference>
<reference evidence="2" key="4">
    <citation type="submission" date="2019-03" db="UniProtKB">
        <authorList>
            <consortium name="EnsemblPlants"/>
        </authorList>
    </citation>
    <scope>IDENTIFICATION</scope>
</reference>
<organism evidence="2 3">
    <name type="scientific">Aegilops tauschii subsp. strangulata</name>
    <name type="common">Goatgrass</name>
    <dbReference type="NCBI Taxonomy" id="200361"/>
    <lineage>
        <taxon>Eukaryota</taxon>
        <taxon>Viridiplantae</taxon>
        <taxon>Streptophyta</taxon>
        <taxon>Embryophyta</taxon>
        <taxon>Tracheophyta</taxon>
        <taxon>Spermatophyta</taxon>
        <taxon>Magnoliopsida</taxon>
        <taxon>Liliopsida</taxon>
        <taxon>Poales</taxon>
        <taxon>Poaceae</taxon>
        <taxon>BOP clade</taxon>
        <taxon>Pooideae</taxon>
        <taxon>Triticodae</taxon>
        <taxon>Triticeae</taxon>
        <taxon>Triticinae</taxon>
        <taxon>Aegilops</taxon>
    </lineage>
</organism>
<evidence type="ECO:0000313" key="3">
    <source>
        <dbReference type="Proteomes" id="UP000015105"/>
    </source>
</evidence>
<reference evidence="3" key="1">
    <citation type="journal article" date="2014" name="Science">
        <title>Ancient hybridizations among the ancestral genomes of bread wheat.</title>
        <authorList>
            <consortium name="International Wheat Genome Sequencing Consortium,"/>
            <person name="Marcussen T."/>
            <person name="Sandve S.R."/>
            <person name="Heier L."/>
            <person name="Spannagl M."/>
            <person name="Pfeifer M."/>
            <person name="Jakobsen K.S."/>
            <person name="Wulff B.B."/>
            <person name="Steuernagel B."/>
            <person name="Mayer K.F."/>
            <person name="Olsen O.A."/>
        </authorList>
    </citation>
    <scope>NUCLEOTIDE SEQUENCE [LARGE SCALE GENOMIC DNA]</scope>
    <source>
        <strain evidence="3">cv. AL8/78</strain>
    </source>
</reference>
<dbReference type="EnsemblPlants" id="AET5Gv20288300.3">
    <property type="protein sequence ID" value="AET5Gv20288300.3"/>
    <property type="gene ID" value="AET5Gv20288300"/>
</dbReference>
<keyword evidence="3" id="KW-1185">Reference proteome</keyword>
<dbReference type="EnsemblPlants" id="AET5Gv20288300.2">
    <property type="protein sequence ID" value="AET5Gv20288300.2"/>
    <property type="gene ID" value="AET5Gv20288300"/>
</dbReference>
<feature type="compositionally biased region" description="Polar residues" evidence="1">
    <location>
        <begin position="1"/>
        <end position="16"/>
    </location>
</feature>
<proteinExistence type="predicted"/>
<reference evidence="2" key="3">
    <citation type="journal article" date="2017" name="Nature">
        <title>Genome sequence of the progenitor of the wheat D genome Aegilops tauschii.</title>
        <authorList>
            <person name="Luo M.C."/>
            <person name="Gu Y.Q."/>
            <person name="Puiu D."/>
            <person name="Wang H."/>
            <person name="Twardziok S.O."/>
            <person name="Deal K.R."/>
            <person name="Huo N."/>
            <person name="Zhu T."/>
            <person name="Wang L."/>
            <person name="Wang Y."/>
            <person name="McGuire P.E."/>
            <person name="Liu S."/>
            <person name="Long H."/>
            <person name="Ramasamy R.K."/>
            <person name="Rodriguez J.C."/>
            <person name="Van S.L."/>
            <person name="Yuan L."/>
            <person name="Wang Z."/>
            <person name="Xia Z."/>
            <person name="Xiao L."/>
            <person name="Anderson O.D."/>
            <person name="Ouyang S."/>
            <person name="Liang Y."/>
            <person name="Zimin A.V."/>
            <person name="Pertea G."/>
            <person name="Qi P."/>
            <person name="Bennetzen J.L."/>
            <person name="Dai X."/>
            <person name="Dawson M.W."/>
            <person name="Muller H.G."/>
            <person name="Kugler K."/>
            <person name="Rivarola-Duarte L."/>
            <person name="Spannagl M."/>
            <person name="Mayer K.F.X."/>
            <person name="Lu F.H."/>
            <person name="Bevan M.W."/>
            <person name="Leroy P."/>
            <person name="Li P."/>
            <person name="You F.M."/>
            <person name="Sun Q."/>
            <person name="Liu Z."/>
            <person name="Lyons E."/>
            <person name="Wicker T."/>
            <person name="Salzberg S.L."/>
            <person name="Devos K.M."/>
            <person name="Dvorak J."/>
        </authorList>
    </citation>
    <scope>NUCLEOTIDE SEQUENCE [LARGE SCALE GENOMIC DNA]</scope>
    <source>
        <strain evidence="2">cv. AL8/78</strain>
    </source>
</reference>
<dbReference type="Proteomes" id="UP000015105">
    <property type="component" value="Chromosome 5D"/>
</dbReference>
<dbReference type="Gramene" id="AET5Gv20288300.2">
    <property type="protein sequence ID" value="AET5Gv20288300.2"/>
    <property type="gene ID" value="AET5Gv20288300"/>
</dbReference>
<name>A0A453K5D5_AEGTS</name>
<accession>A0A453K5D5</accession>
<reference evidence="2" key="5">
    <citation type="journal article" date="2021" name="G3 (Bethesda)">
        <title>Aegilops tauschii genome assembly Aet v5.0 features greater sequence contiguity and improved annotation.</title>
        <authorList>
            <person name="Wang L."/>
            <person name="Zhu T."/>
            <person name="Rodriguez J.C."/>
            <person name="Deal K.R."/>
            <person name="Dubcovsky J."/>
            <person name="McGuire P.E."/>
            <person name="Lux T."/>
            <person name="Spannagl M."/>
            <person name="Mayer K.F.X."/>
            <person name="Baldrich P."/>
            <person name="Meyers B.C."/>
            <person name="Huo N."/>
            <person name="Gu Y.Q."/>
            <person name="Zhou H."/>
            <person name="Devos K.M."/>
            <person name="Bennetzen J.L."/>
            <person name="Unver T."/>
            <person name="Budak H."/>
            <person name="Gulick P.J."/>
            <person name="Galiba G."/>
            <person name="Kalapos B."/>
            <person name="Nelson D.R."/>
            <person name="Li P."/>
            <person name="You F.M."/>
            <person name="Luo M.C."/>
            <person name="Dvorak J."/>
        </authorList>
    </citation>
    <scope>NUCLEOTIDE SEQUENCE [LARGE SCALE GENOMIC DNA]</scope>
    <source>
        <strain evidence="2">cv. AL8/78</strain>
    </source>
</reference>
<reference evidence="3" key="2">
    <citation type="journal article" date="2017" name="Nat. Plants">
        <title>The Aegilops tauschii genome reveals multiple impacts of transposons.</title>
        <authorList>
            <person name="Zhao G."/>
            <person name="Zou C."/>
            <person name="Li K."/>
            <person name="Wang K."/>
            <person name="Li T."/>
            <person name="Gao L."/>
            <person name="Zhang X."/>
            <person name="Wang H."/>
            <person name="Yang Z."/>
            <person name="Liu X."/>
            <person name="Jiang W."/>
            <person name="Mao L."/>
            <person name="Kong X."/>
            <person name="Jiao Y."/>
            <person name="Jia J."/>
        </authorList>
    </citation>
    <scope>NUCLEOTIDE SEQUENCE [LARGE SCALE GENOMIC DNA]</scope>
    <source>
        <strain evidence="3">cv. AL8/78</strain>
    </source>
</reference>